<keyword evidence="2" id="KW-0732">Signal</keyword>
<proteinExistence type="predicted"/>
<evidence type="ECO:0000256" key="1">
    <source>
        <dbReference type="SAM" id="Phobius"/>
    </source>
</evidence>
<feature type="transmembrane region" description="Helical" evidence="1">
    <location>
        <begin position="51"/>
        <end position="72"/>
    </location>
</feature>
<evidence type="ECO:0000256" key="2">
    <source>
        <dbReference type="SAM" id="SignalP"/>
    </source>
</evidence>
<organism evidence="3">
    <name type="scientific">Nacella clypeater</name>
    <dbReference type="NCBI Taxonomy" id="768623"/>
    <lineage>
        <taxon>Eukaryota</taxon>
        <taxon>Metazoa</taxon>
        <taxon>Spiralia</taxon>
        <taxon>Lophotrochozoa</taxon>
        <taxon>Mollusca</taxon>
        <taxon>Gastropoda</taxon>
        <taxon>Patellogastropoda</taxon>
        <taxon>Lottioidea</taxon>
        <taxon>Nacellidae</taxon>
        <taxon>Nacella</taxon>
    </lineage>
</organism>
<sequence length="168" mass="18850">MTIMAISSILMSLTLTLPMMLQPLSLGLNLILLISMTSILMAFYISTWYSYILFLVYVGGLLVMFAYVSSLIPNNFFSSMKTLMLFLFMTTTIFVILMTTNSLDSSTTQTSMLSIPQKWAMSLTPSYLISSSSFFILLFLGLIYFANLLAVVKVCYHQSGPLRPFSNN</sequence>
<dbReference type="EMBL" id="KT990124">
    <property type="protein sequence ID" value="ANJ59903.1"/>
    <property type="molecule type" value="Genomic_DNA"/>
</dbReference>
<evidence type="ECO:0000313" key="3">
    <source>
        <dbReference type="EMBL" id="ANJ59903.1"/>
    </source>
</evidence>
<protein>
    <submittedName>
        <fullName evidence="3">NADH dehydrogenase subunit 6</fullName>
    </submittedName>
</protein>
<geneLocation type="mitochondrion" evidence="3"/>
<feature type="chain" id="PRO_5018771390" evidence="2">
    <location>
        <begin position="17"/>
        <end position="168"/>
    </location>
</feature>
<keyword evidence="3" id="KW-0496">Mitochondrion</keyword>
<keyword evidence="1" id="KW-0472">Membrane</keyword>
<feature type="transmembrane region" description="Helical" evidence="1">
    <location>
        <begin position="21"/>
        <end position="45"/>
    </location>
</feature>
<gene>
    <name evidence="3" type="primary">ND6</name>
</gene>
<feature type="transmembrane region" description="Helical" evidence="1">
    <location>
        <begin position="84"/>
        <end position="103"/>
    </location>
</feature>
<keyword evidence="1" id="KW-1133">Transmembrane helix</keyword>
<reference evidence="3" key="1">
    <citation type="submission" date="2015-11" db="EMBL/GenBank/DDBJ databases">
        <title>Evolutionary characteristics of mitochondrial genomes of Antarctic and sub-Antarctic limpets: detecting new mitogenomic rearrangements within Patellogastropoda.</title>
        <authorList>
            <person name="Gaitan J.D."/>
            <person name="Cardenas L."/>
        </authorList>
    </citation>
    <scope>NUCLEOTIDE SEQUENCE</scope>
    <source>
        <tissue evidence="3">Foot muscle</tissue>
    </source>
</reference>
<feature type="signal peptide" evidence="2">
    <location>
        <begin position="1"/>
        <end position="16"/>
    </location>
</feature>
<accession>A0A3S5XFT3</accession>
<feature type="transmembrane region" description="Helical" evidence="1">
    <location>
        <begin position="134"/>
        <end position="156"/>
    </location>
</feature>
<name>A0A3S5XFT3_9GAST</name>
<keyword evidence="1" id="KW-0812">Transmembrane</keyword>
<dbReference type="AlphaFoldDB" id="A0A3S5XFT3"/>